<organism evidence="1 2">
    <name type="scientific">Citrobacter youngae ATCC 29220</name>
    <dbReference type="NCBI Taxonomy" id="500640"/>
    <lineage>
        <taxon>Bacteria</taxon>
        <taxon>Pseudomonadati</taxon>
        <taxon>Pseudomonadota</taxon>
        <taxon>Gammaproteobacteria</taxon>
        <taxon>Enterobacterales</taxon>
        <taxon>Enterobacteriaceae</taxon>
        <taxon>Citrobacter</taxon>
        <taxon>Citrobacter freundii complex</taxon>
    </lineage>
</organism>
<sequence>MVSIPIPIVIVISEALVLQHGRLAKNTCTYHQGIEGKSS</sequence>
<name>D4BER4_9ENTR</name>
<proteinExistence type="predicted"/>
<dbReference type="EMBL" id="ABWL02000016">
    <property type="protein sequence ID" value="EFE07392.1"/>
    <property type="molecule type" value="Genomic_DNA"/>
</dbReference>
<protein>
    <submittedName>
        <fullName evidence="1">Uncharacterized protein</fullName>
    </submittedName>
</protein>
<comment type="caution">
    <text evidence="1">The sequence shown here is derived from an EMBL/GenBank/DDBJ whole genome shotgun (WGS) entry which is preliminary data.</text>
</comment>
<dbReference type="Proteomes" id="UP000003880">
    <property type="component" value="Unassembled WGS sequence"/>
</dbReference>
<evidence type="ECO:0000313" key="1">
    <source>
        <dbReference type="EMBL" id="EFE07392.1"/>
    </source>
</evidence>
<gene>
    <name evidence="1" type="ORF">CIT292_09276</name>
</gene>
<dbReference type="HOGENOM" id="CLU_218429_1_0_6"/>
<accession>D4BER4</accession>
<reference evidence="1 2" key="1">
    <citation type="submission" date="2010-02" db="EMBL/GenBank/DDBJ databases">
        <authorList>
            <person name="Weinstock G."/>
            <person name="Sodergren E."/>
            <person name="Clifton S."/>
            <person name="Fulton L."/>
            <person name="Fulton B."/>
            <person name="Courtney L."/>
            <person name="Fronick C."/>
            <person name="Harrison M."/>
            <person name="Strong C."/>
            <person name="Farmer C."/>
            <person name="Delahaunty K."/>
            <person name="Markovic C."/>
            <person name="Hall O."/>
            <person name="Minx P."/>
            <person name="Tomlinson C."/>
            <person name="Mitreva M."/>
            <person name="Nelson J."/>
            <person name="Hou S."/>
            <person name="Wollam A."/>
            <person name="Pepin K.H."/>
            <person name="Johnson M."/>
            <person name="Bhonagiri V."/>
            <person name="Zhang X."/>
            <person name="Suruliraj S."/>
            <person name="Warren W."/>
            <person name="Chinwalla A."/>
            <person name="Mardis E.R."/>
            <person name="Wilson R.K."/>
        </authorList>
    </citation>
    <scope>NUCLEOTIDE SEQUENCE [LARGE SCALE GENOMIC DNA]</scope>
    <source>
        <strain evidence="1 2">ATCC 29220</strain>
    </source>
</reference>
<dbReference type="AlphaFoldDB" id="D4BER4"/>
<evidence type="ECO:0000313" key="2">
    <source>
        <dbReference type="Proteomes" id="UP000003880"/>
    </source>
</evidence>